<organism evidence="1 2">
    <name type="scientific">Noviherbaspirillum saxi</name>
    <dbReference type="NCBI Taxonomy" id="2320863"/>
    <lineage>
        <taxon>Bacteria</taxon>
        <taxon>Pseudomonadati</taxon>
        <taxon>Pseudomonadota</taxon>
        <taxon>Betaproteobacteria</taxon>
        <taxon>Burkholderiales</taxon>
        <taxon>Oxalobacteraceae</taxon>
        <taxon>Noviherbaspirillum</taxon>
    </lineage>
</organism>
<evidence type="ECO:0000313" key="1">
    <source>
        <dbReference type="EMBL" id="RJF95076.1"/>
    </source>
</evidence>
<sequence>MGSGSDAWFGKHRIKVLTIVEDFTKEAIDLVADFGSSGHYVTRILSRAARFHGGPIRSGRGLPAPALALVTHKWRC</sequence>
<reference evidence="2" key="1">
    <citation type="submission" date="2018-09" db="EMBL/GenBank/DDBJ databases">
        <authorList>
            <person name="Zhu H."/>
        </authorList>
    </citation>
    <scope>NUCLEOTIDE SEQUENCE [LARGE SCALE GENOMIC DNA]</scope>
    <source>
        <strain evidence="2">K1R23-30</strain>
    </source>
</reference>
<gene>
    <name evidence="1" type="ORF">D3871_16565</name>
</gene>
<name>A0A3A3G0W9_9BURK</name>
<accession>A0A3A3G0W9</accession>
<dbReference type="AlphaFoldDB" id="A0A3A3G0W9"/>
<protein>
    <submittedName>
        <fullName evidence="1">Uncharacterized protein</fullName>
    </submittedName>
</protein>
<proteinExistence type="predicted"/>
<dbReference type="EMBL" id="QYUO01000002">
    <property type="protein sequence ID" value="RJF95076.1"/>
    <property type="molecule type" value="Genomic_DNA"/>
</dbReference>
<comment type="caution">
    <text evidence="1">The sequence shown here is derived from an EMBL/GenBank/DDBJ whole genome shotgun (WGS) entry which is preliminary data.</text>
</comment>
<dbReference type="Proteomes" id="UP000265955">
    <property type="component" value="Unassembled WGS sequence"/>
</dbReference>
<keyword evidence="2" id="KW-1185">Reference proteome</keyword>
<evidence type="ECO:0000313" key="2">
    <source>
        <dbReference type="Proteomes" id="UP000265955"/>
    </source>
</evidence>